<keyword evidence="4" id="KW-1185">Reference proteome</keyword>
<evidence type="ECO:0000259" key="2">
    <source>
        <dbReference type="Pfam" id="PF00561"/>
    </source>
</evidence>
<comment type="caution">
    <text evidence="3">The sequence shown here is derived from an EMBL/GenBank/DDBJ whole genome shotgun (WGS) entry which is preliminary data.</text>
</comment>
<keyword evidence="1" id="KW-0378">Hydrolase</keyword>
<dbReference type="PANTHER" id="PTHR43798:SF31">
    <property type="entry name" value="AB HYDROLASE SUPERFAMILY PROTEIN YCLE"/>
    <property type="match status" value="1"/>
</dbReference>
<dbReference type="AlphaFoldDB" id="A0A292YN09"/>
<sequence length="245" mass="27502">MSRTPLLLLPGWGMPSSVWKPMLPELERSFELLFVDWCGIVDLEGFQRQVLSVIHRNSLDRFSVMGWSLGSLAALQTAAMYPSRVGNLILFGATSRFISDEKATEPAGWPKRIVERMKRQLLKDPTQTLDAFYHSMFSEDEKLKALDEIFINQLHEDQPYSVEELVAGLDYLIEASARKDVNLIQSQVLLIHGEADQICPPEASRIIASGVSGPVHLELLANTGHIPFFTQPQQCLSVIKEALKL</sequence>
<evidence type="ECO:0000256" key="1">
    <source>
        <dbReference type="ARBA" id="ARBA00022801"/>
    </source>
</evidence>
<gene>
    <name evidence="3" type="ORF">EFBL_2984</name>
</gene>
<dbReference type="Gene3D" id="3.40.50.1820">
    <property type="entry name" value="alpha/beta hydrolase"/>
    <property type="match status" value="1"/>
</dbReference>
<dbReference type="RefSeq" id="WP_096183034.1">
    <property type="nucleotide sequence ID" value="NZ_BDUF01000086.1"/>
</dbReference>
<accession>A0A292YN09</accession>
<dbReference type="PRINTS" id="PR00111">
    <property type="entry name" value="ABHYDROLASE"/>
</dbReference>
<name>A0A292YN09_9BACL</name>
<dbReference type="GO" id="GO:0016787">
    <property type="term" value="F:hydrolase activity"/>
    <property type="evidence" value="ECO:0007669"/>
    <property type="project" value="UniProtKB-KW"/>
</dbReference>
<protein>
    <submittedName>
        <fullName evidence="3">Biotin biosynthesis protein BioH</fullName>
    </submittedName>
</protein>
<reference evidence="4" key="1">
    <citation type="submission" date="2017-07" db="EMBL/GenBank/DDBJ databases">
        <title>Draft genome sequence of Effusibacillus lacus strain skLN1.</title>
        <authorList>
            <person name="Watanabe M."/>
            <person name="Kojima H."/>
            <person name="Fukui M."/>
        </authorList>
    </citation>
    <scope>NUCLEOTIDE SEQUENCE [LARGE SCALE GENOMIC DNA]</scope>
    <source>
        <strain evidence="4">skLN1</strain>
    </source>
</reference>
<evidence type="ECO:0000313" key="3">
    <source>
        <dbReference type="EMBL" id="GAX91318.1"/>
    </source>
</evidence>
<evidence type="ECO:0000313" key="4">
    <source>
        <dbReference type="Proteomes" id="UP000217785"/>
    </source>
</evidence>
<organism evidence="3 4">
    <name type="scientific">Effusibacillus lacus</name>
    <dbReference type="NCBI Taxonomy" id="1348429"/>
    <lineage>
        <taxon>Bacteria</taxon>
        <taxon>Bacillati</taxon>
        <taxon>Bacillota</taxon>
        <taxon>Bacilli</taxon>
        <taxon>Bacillales</taxon>
        <taxon>Alicyclobacillaceae</taxon>
        <taxon>Effusibacillus</taxon>
    </lineage>
</organism>
<dbReference type="Proteomes" id="UP000217785">
    <property type="component" value="Unassembled WGS sequence"/>
</dbReference>
<dbReference type="PANTHER" id="PTHR43798">
    <property type="entry name" value="MONOACYLGLYCEROL LIPASE"/>
    <property type="match status" value="1"/>
</dbReference>
<proteinExistence type="predicted"/>
<feature type="domain" description="AB hydrolase-1" evidence="2">
    <location>
        <begin position="5"/>
        <end position="231"/>
    </location>
</feature>
<dbReference type="Pfam" id="PF00561">
    <property type="entry name" value="Abhydrolase_1"/>
    <property type="match status" value="1"/>
</dbReference>
<dbReference type="SUPFAM" id="SSF53474">
    <property type="entry name" value="alpha/beta-Hydrolases"/>
    <property type="match status" value="1"/>
</dbReference>
<dbReference type="EMBL" id="BDUF01000086">
    <property type="protein sequence ID" value="GAX91318.1"/>
    <property type="molecule type" value="Genomic_DNA"/>
</dbReference>
<dbReference type="InterPro" id="IPR029058">
    <property type="entry name" value="AB_hydrolase_fold"/>
</dbReference>
<dbReference type="InterPro" id="IPR000073">
    <property type="entry name" value="AB_hydrolase_1"/>
</dbReference>
<dbReference type="OrthoDB" id="9773293at2"/>
<dbReference type="GO" id="GO:0016020">
    <property type="term" value="C:membrane"/>
    <property type="evidence" value="ECO:0007669"/>
    <property type="project" value="TreeGrafter"/>
</dbReference>
<dbReference type="InterPro" id="IPR050266">
    <property type="entry name" value="AB_hydrolase_sf"/>
</dbReference>